<dbReference type="InterPro" id="IPR025334">
    <property type="entry name" value="DUF4240"/>
</dbReference>
<accession>A0A3G6NJE4</accession>
<dbReference type="Pfam" id="PF14024">
    <property type="entry name" value="DUF4240"/>
    <property type="match status" value="1"/>
</dbReference>
<keyword evidence="5" id="KW-1185">Reference proteome</keyword>
<evidence type="ECO:0000259" key="1">
    <source>
        <dbReference type="Pfam" id="PF14024"/>
    </source>
</evidence>
<dbReference type="EMBL" id="UFVQ01000003">
    <property type="protein sequence ID" value="STD07582.1"/>
    <property type="molecule type" value="Genomic_DNA"/>
</dbReference>
<organism evidence="3 4">
    <name type="scientific">Chryseobacterium carnipullorum</name>
    <dbReference type="NCBI Taxonomy" id="1124835"/>
    <lineage>
        <taxon>Bacteria</taxon>
        <taxon>Pseudomonadati</taxon>
        <taxon>Bacteroidota</taxon>
        <taxon>Flavobacteriia</taxon>
        <taxon>Flavobacteriales</taxon>
        <taxon>Weeksellaceae</taxon>
        <taxon>Chryseobacterium group</taxon>
        <taxon>Chryseobacterium</taxon>
    </lineage>
</organism>
<evidence type="ECO:0000313" key="2">
    <source>
        <dbReference type="EMBL" id="AZA47051.1"/>
    </source>
</evidence>
<dbReference type="Proteomes" id="UP000255224">
    <property type="component" value="Unassembled WGS sequence"/>
</dbReference>
<dbReference type="EMBL" id="CP033920">
    <property type="protein sequence ID" value="AZA47051.1"/>
    <property type="molecule type" value="Genomic_DNA"/>
</dbReference>
<reference evidence="3 4" key="1">
    <citation type="submission" date="2018-06" db="EMBL/GenBank/DDBJ databases">
        <authorList>
            <consortium name="Pathogen Informatics"/>
            <person name="Doyle S."/>
        </authorList>
    </citation>
    <scope>NUCLEOTIDE SEQUENCE [LARGE SCALE GENOMIC DNA]</scope>
    <source>
        <strain evidence="3 4">NCTC13533</strain>
    </source>
</reference>
<evidence type="ECO:0000313" key="4">
    <source>
        <dbReference type="Proteomes" id="UP000255224"/>
    </source>
</evidence>
<gene>
    <name evidence="2" type="ORF">EG346_02040</name>
    <name evidence="3" type="ORF">NCTC13533_04250</name>
</gene>
<sequence length="208" mass="24758">MGLFGKLFGKSQSNEKKSSKNNFSDIEKTAEMLDENIFWKIIDNSLKNTNNQQNQEAFLIKEIEKLSPKEIIGFRLRTDKLLYDTYNSKMWCAGYIMNGGCSDDGFEYFRNWVISRGKDVYYKAKENPDTLISEKENGEDEMFDFESFWYVALEAFNKKTGKDLYDFIDYEKFKTNEGNYPQFEFDWKEENPESMKKLCPQLFVHFWN</sequence>
<evidence type="ECO:0000313" key="5">
    <source>
        <dbReference type="Proteomes" id="UP000273270"/>
    </source>
</evidence>
<feature type="domain" description="DUF4240" evidence="1">
    <location>
        <begin position="34"/>
        <end position="157"/>
    </location>
</feature>
<dbReference type="KEGG" id="ccau:EG346_02040"/>
<dbReference type="Proteomes" id="UP000273270">
    <property type="component" value="Chromosome"/>
</dbReference>
<reference evidence="2" key="3">
    <citation type="submission" date="2018-11" db="EMBL/GenBank/DDBJ databases">
        <title>Proposal to divide the Flavobacteriaceae and reorganize its genera based on Amino Acid Identity values calculated from whole genome sequences.</title>
        <authorList>
            <person name="Nicholson A.C."/>
            <person name="Gulvik C.A."/>
            <person name="Whitney A.M."/>
            <person name="Humrighouse B.W."/>
            <person name="Bell M."/>
            <person name="Holmes B."/>
            <person name="Steigerwalt A."/>
            <person name="Villarma A."/>
            <person name="Sheth M."/>
            <person name="Batra D."/>
            <person name="Pryor J."/>
            <person name="Bernardet J.-F."/>
            <person name="Hugo C."/>
            <person name="Kampfer P."/>
            <person name="Newman J."/>
            <person name="Mcquiston J.R."/>
        </authorList>
    </citation>
    <scope>NUCLEOTIDE SEQUENCE [LARGE SCALE GENOMIC DNA]</scope>
    <source>
        <strain evidence="2">G0188</strain>
    </source>
</reference>
<accession>A0A376EEL3</accession>
<evidence type="ECO:0000313" key="3">
    <source>
        <dbReference type="EMBL" id="STD07582.1"/>
    </source>
</evidence>
<dbReference type="AlphaFoldDB" id="A0A376EEL3"/>
<dbReference type="OrthoDB" id="6200718at2"/>
<proteinExistence type="predicted"/>
<protein>
    <submittedName>
        <fullName evidence="2">DUF4240 domain-containing protein</fullName>
    </submittedName>
</protein>
<name>A0A376EEL3_CHRCU</name>
<reference evidence="5" key="2">
    <citation type="submission" date="2018-11" db="EMBL/GenBank/DDBJ databases">
        <title>Proposal to divide the Flavobacteriaceae and reorganize its genera based on Amino Acid Identity values calculated from whole genome sequences.</title>
        <authorList>
            <person name="Nicholson A.C."/>
            <person name="Gulvik C.A."/>
            <person name="Whitney A.M."/>
            <person name="Humrighouse B.W."/>
            <person name="Bell M."/>
            <person name="Holmes B."/>
            <person name="Steigerwalt A.G."/>
            <person name="Villarma A."/>
            <person name="Sheth M."/>
            <person name="Batra D."/>
            <person name="Pryor J."/>
            <person name="Bernardet J.-F."/>
            <person name="Hugo C."/>
            <person name="Kampfer P."/>
            <person name="Newman J."/>
            <person name="McQuiston J.R."/>
        </authorList>
    </citation>
    <scope>NUCLEOTIDE SEQUENCE [LARGE SCALE GENOMIC DNA]</scope>
    <source>
        <strain evidence="5">G0188</strain>
    </source>
</reference>